<dbReference type="GeneID" id="19989140"/>
<gene>
    <name evidence="2" type="primary">orf124b</name>
</gene>
<dbReference type="EMBL" id="KJ865410">
    <property type="protein sequence ID" value="AIG90155.1"/>
    <property type="molecule type" value="Genomic_DNA"/>
</dbReference>
<accession>A0A075VWN9</accession>
<proteinExistence type="predicted"/>
<dbReference type="OrthoDB" id="10271326at2759"/>
<geneLocation type="mitochondrion" evidence="2"/>
<dbReference type="KEGG" id="cann:19989140"/>
<reference evidence="2" key="2">
    <citation type="submission" date="2014-05" db="EMBL/GenBank/DDBJ databases">
        <title>Capsicum annuum strain Jeju mitochondrial DNA, complete genome.</title>
        <authorList>
            <person name="Jo Y.D."/>
            <person name="Choi Y."/>
            <person name="Kim D.-H."/>
            <person name="Kim B.-D."/>
            <person name="Kang B.-C."/>
        </authorList>
    </citation>
    <scope>NUCLEOTIDE SEQUENCE</scope>
</reference>
<evidence type="ECO:0000313" key="1">
    <source>
        <dbReference type="EMBL" id="AIG89824.1"/>
    </source>
</evidence>
<organism evidence="2">
    <name type="scientific">Capsicum annuum</name>
    <name type="common">Capsicum pepper</name>
    <dbReference type="NCBI Taxonomy" id="4072"/>
    <lineage>
        <taxon>Eukaryota</taxon>
        <taxon>Viridiplantae</taxon>
        <taxon>Streptophyta</taxon>
        <taxon>Embryophyta</taxon>
        <taxon>Tracheophyta</taxon>
        <taxon>Spermatophyta</taxon>
        <taxon>Magnoliopsida</taxon>
        <taxon>eudicotyledons</taxon>
        <taxon>Gunneridae</taxon>
        <taxon>Pentapetalae</taxon>
        <taxon>asterids</taxon>
        <taxon>lamiids</taxon>
        <taxon>Solanales</taxon>
        <taxon>Solanaceae</taxon>
        <taxon>Solanoideae</taxon>
        <taxon>Capsiceae</taxon>
        <taxon>Capsicum</taxon>
    </lineage>
</organism>
<sequence length="124" mass="14087">MKSFAYFCWHKNRPSFVRSTSRPRKCLSSPSGSGLLNFVLFDGFLLRSLLEPLNIHFVLETLLSCHTTLLVLALTHKELFLTYRRSQGELYSQTLVAAPCIFLDAILHARRRSSHLSAKASKTC</sequence>
<reference evidence="1" key="1">
    <citation type="journal article" date="2014" name="BMC Genomics">
        <title>Extensive structural variations between mitochondrial genomes of CMS and normal peppers (Capsicum annuum L.) revealed by complete nucleotide sequencing.</title>
        <authorList>
            <person name="Jo Y.D."/>
            <person name="Choi Y."/>
            <person name="Kim D.H."/>
            <person name="Kim B.D."/>
            <person name="Kang B.C."/>
        </authorList>
    </citation>
    <scope>NUCLEOTIDE SEQUENCE</scope>
</reference>
<evidence type="ECO:0000313" key="2">
    <source>
        <dbReference type="EMBL" id="AIG90155.1"/>
    </source>
</evidence>
<dbReference type="EMBL" id="KJ865409">
    <property type="protein sequence ID" value="AIG89824.1"/>
    <property type="molecule type" value="Genomic_DNA"/>
</dbReference>
<accession>A0A1U8QDP0</accession>
<name>A0A075VWN9_CAPAN</name>
<keyword evidence="2" id="KW-0496">Mitochondrion</keyword>
<protein>
    <submittedName>
        <fullName evidence="2">Uncharacterized protein</fullName>
    </submittedName>
</protein>
<dbReference type="AlphaFoldDB" id="A0A075VWN9"/>
<dbReference type="RefSeq" id="YP_009049797.1">
    <property type="nucleotide sequence ID" value="NC_024624.1"/>
</dbReference>